<dbReference type="OrthoDB" id="9794575at2"/>
<keyword evidence="4" id="KW-1185">Reference proteome</keyword>
<dbReference type="CDD" id="cd03794">
    <property type="entry name" value="GT4_WbuB-like"/>
    <property type="match status" value="1"/>
</dbReference>
<dbReference type="InterPro" id="IPR028098">
    <property type="entry name" value="Glyco_trans_4-like_N"/>
</dbReference>
<dbReference type="EMBL" id="BHZE01000011">
    <property type="protein sequence ID" value="GCD77830.1"/>
    <property type="molecule type" value="Genomic_DNA"/>
</dbReference>
<protein>
    <submittedName>
        <fullName evidence="3">Glycosyl transferase family 1</fullName>
    </submittedName>
</protein>
<dbReference type="RefSeq" id="WP_124397897.1">
    <property type="nucleotide sequence ID" value="NZ_BHZE01000011.1"/>
</dbReference>
<proteinExistence type="predicted"/>
<dbReference type="Pfam" id="PF13439">
    <property type="entry name" value="Glyco_transf_4"/>
    <property type="match status" value="1"/>
</dbReference>
<dbReference type="Proteomes" id="UP000286715">
    <property type="component" value="Unassembled WGS sequence"/>
</dbReference>
<evidence type="ECO:0000259" key="1">
    <source>
        <dbReference type="Pfam" id="PF00534"/>
    </source>
</evidence>
<dbReference type="Gene3D" id="3.40.50.2000">
    <property type="entry name" value="Glycogen Phosphorylase B"/>
    <property type="match status" value="2"/>
</dbReference>
<dbReference type="PANTHER" id="PTHR45947">
    <property type="entry name" value="SULFOQUINOVOSYL TRANSFERASE SQD2"/>
    <property type="match status" value="1"/>
</dbReference>
<keyword evidence="3" id="KW-0808">Transferase</keyword>
<reference evidence="3 4" key="1">
    <citation type="submission" date="2018-11" db="EMBL/GenBank/DDBJ databases">
        <title>Schleiferia aggregans sp. nov., a moderately thermophilic heterotrophic bacterium isolated from microbial mats at a terrestrial hot spring.</title>
        <authorList>
            <person name="Iino T."/>
            <person name="Ohkuma M."/>
            <person name="Haruta S."/>
        </authorList>
    </citation>
    <scope>NUCLEOTIDE SEQUENCE [LARGE SCALE GENOMIC DNA]</scope>
    <source>
        <strain evidence="3 4">LA</strain>
    </source>
</reference>
<dbReference type="Pfam" id="PF00534">
    <property type="entry name" value="Glycos_transf_1"/>
    <property type="match status" value="1"/>
</dbReference>
<name>A0A401XLF8_9FLAO</name>
<dbReference type="AlphaFoldDB" id="A0A401XLF8"/>
<evidence type="ECO:0000313" key="4">
    <source>
        <dbReference type="Proteomes" id="UP000286715"/>
    </source>
</evidence>
<evidence type="ECO:0000259" key="2">
    <source>
        <dbReference type="Pfam" id="PF13439"/>
    </source>
</evidence>
<dbReference type="GO" id="GO:0016758">
    <property type="term" value="F:hexosyltransferase activity"/>
    <property type="evidence" value="ECO:0007669"/>
    <property type="project" value="TreeGrafter"/>
</dbReference>
<feature type="domain" description="Glycosyltransferase subfamily 4-like N-terminal" evidence="2">
    <location>
        <begin position="112"/>
        <end position="238"/>
    </location>
</feature>
<evidence type="ECO:0000313" key="3">
    <source>
        <dbReference type="EMBL" id="GCD77830.1"/>
    </source>
</evidence>
<dbReference type="SUPFAM" id="SSF53756">
    <property type="entry name" value="UDP-Glycosyltransferase/glycogen phosphorylase"/>
    <property type="match status" value="1"/>
</dbReference>
<feature type="domain" description="Glycosyl transferase family 1" evidence="1">
    <location>
        <begin position="239"/>
        <end position="399"/>
    </location>
</feature>
<accession>A0A401XLF8</accession>
<sequence>MEHSNNKLLIITYYWPPSGGIAVQRWLKFTKHLKNLGWEPIVYTPSNPELQYEDPSTLKEIPEGIEIIKKPIFEPYALYQIFTGNKKKETGFGFAGQNKKKTFLNELSVWIRGNFFIPDARMFWIRPSIGFLTEYLKKNPVNAVITTGPPHSMHLIGLRLKKELGIHWIADFRDPWTNIDFYRELKLTKWADARHRRLENQVLWSADAVLVVSTDMKKEFEAKTTKPIHVITNGFDPEEFEETEVKTDQKFVLTHVGTLPPSRNPVVLWKSLKYLCENIPHFRSDLVIRLVGKVDAVILESIKDFGLEKQLEWIPFVPRKEAIKFQKSSQINLLIVNNTPNAAGIMTGKLFEYLAAGKYILGIGPEDGDMSRVLEETKAGRTVGFDNSEKAIAVLSDLYNQYQKGGVLVQTESIYKYSRGYIAKEISEIIKNLS</sequence>
<comment type="caution">
    <text evidence="3">The sequence shown here is derived from an EMBL/GenBank/DDBJ whole genome shotgun (WGS) entry which is preliminary data.</text>
</comment>
<dbReference type="PANTHER" id="PTHR45947:SF3">
    <property type="entry name" value="SULFOQUINOVOSYL TRANSFERASE SQD2"/>
    <property type="match status" value="1"/>
</dbReference>
<gene>
    <name evidence="3" type="ORF">JCM31826_13120</name>
</gene>
<dbReference type="InterPro" id="IPR001296">
    <property type="entry name" value="Glyco_trans_1"/>
</dbReference>
<organism evidence="3 4">
    <name type="scientific">Thermaurantimonas aggregans</name>
    <dbReference type="NCBI Taxonomy" id="2173829"/>
    <lineage>
        <taxon>Bacteria</taxon>
        <taxon>Pseudomonadati</taxon>
        <taxon>Bacteroidota</taxon>
        <taxon>Flavobacteriia</taxon>
        <taxon>Flavobacteriales</taxon>
        <taxon>Schleiferiaceae</taxon>
        <taxon>Thermaurantimonas</taxon>
    </lineage>
</organism>
<dbReference type="InterPro" id="IPR050194">
    <property type="entry name" value="Glycosyltransferase_grp1"/>
</dbReference>